<sequence length="543" mass="57829">MHESDSSASLSLSDLLAAAGDESRDEDTAAPLFASEPTPRQEPSRAADDAADPLAVLFSLGLTSEDADSAEVPVATEKLADPAENTSFDLASLLGVENAGPLDEQVAEPEPQTDLAQLLGIAADATPAREEKPAPKAESKFELNFSPETQAEAKPEQKVAVPVQAELAVEHKQATSSEVHAEKPKEAQSPVQPATNEEVEPSYKSKWGTEPKIERKTPFNSALKQDVQPERQEEKPASKQEAAADLKEATQEQKPEVKTQPDIEPAPEPEVAAESQPEPPVTAEPEPKPEPQPEPQSEPPVAAKPEPQPEPEPEPEPEPQPEPAPKAQAEQEPASDSATEATKPLPTPEQEKEPSEDAEWQALEPLIEAHAAPDGTPAAPFVPTPEKRRAAEKVAAAKGRRRLRVAAVVLTVIALALGSIAVYTFALPHTQPGASAAATQGASEVTYGYRVKASNGTWCDARETARYNDASQLVSSTVEVTFPSPDEAESFITQMKTDFGSQLTDSSIDGARASVTLQASGEEVSRGAYEALLQQNLDGFRKL</sequence>
<feature type="region of interest" description="Disordered" evidence="1">
    <location>
        <begin position="1"/>
        <end position="51"/>
    </location>
</feature>
<organism evidence="3 4">
    <name type="scientific">Gordonibacter faecis</name>
    <dbReference type="NCBI Taxonomy" id="3047475"/>
    <lineage>
        <taxon>Bacteria</taxon>
        <taxon>Bacillati</taxon>
        <taxon>Actinomycetota</taxon>
        <taxon>Coriobacteriia</taxon>
        <taxon>Eggerthellales</taxon>
        <taxon>Eggerthellaceae</taxon>
        <taxon>Gordonibacter</taxon>
    </lineage>
</organism>
<dbReference type="RefSeq" id="WP_283832700.1">
    <property type="nucleotide sequence ID" value="NZ_JASJEU010000022.1"/>
</dbReference>
<feature type="compositionally biased region" description="Basic and acidic residues" evidence="1">
    <location>
        <begin position="127"/>
        <end position="141"/>
    </location>
</feature>
<comment type="caution">
    <text evidence="3">The sequence shown here is derived from an EMBL/GenBank/DDBJ whole genome shotgun (WGS) entry which is preliminary data.</text>
</comment>
<feature type="compositionally biased region" description="Basic and acidic residues" evidence="1">
    <location>
        <begin position="201"/>
        <end position="217"/>
    </location>
</feature>
<evidence type="ECO:0000256" key="2">
    <source>
        <dbReference type="SAM" id="Phobius"/>
    </source>
</evidence>
<feature type="compositionally biased region" description="Basic and acidic residues" evidence="1">
    <location>
        <begin position="227"/>
        <end position="261"/>
    </location>
</feature>
<feature type="transmembrane region" description="Helical" evidence="2">
    <location>
        <begin position="405"/>
        <end position="426"/>
    </location>
</feature>
<keyword evidence="4" id="KW-1185">Reference proteome</keyword>
<accession>A0ABT7DP84</accession>
<name>A0ABT7DP84_9ACTN</name>
<dbReference type="Proteomes" id="UP001232750">
    <property type="component" value="Unassembled WGS sequence"/>
</dbReference>
<evidence type="ECO:0000256" key="1">
    <source>
        <dbReference type="SAM" id="MobiDB-lite"/>
    </source>
</evidence>
<evidence type="ECO:0000313" key="3">
    <source>
        <dbReference type="EMBL" id="MDJ1651354.1"/>
    </source>
</evidence>
<evidence type="ECO:0000313" key="4">
    <source>
        <dbReference type="Proteomes" id="UP001232750"/>
    </source>
</evidence>
<feature type="compositionally biased region" description="Low complexity" evidence="1">
    <location>
        <begin position="325"/>
        <end position="334"/>
    </location>
</feature>
<protein>
    <submittedName>
        <fullName evidence="3">Uncharacterized protein</fullName>
    </submittedName>
</protein>
<feature type="region of interest" description="Disordered" evidence="1">
    <location>
        <begin position="126"/>
        <end position="358"/>
    </location>
</feature>
<keyword evidence="2" id="KW-0472">Membrane</keyword>
<feature type="compositionally biased region" description="Basic and acidic residues" evidence="1">
    <location>
        <begin position="168"/>
        <end position="186"/>
    </location>
</feature>
<feature type="compositionally biased region" description="Acidic residues" evidence="1">
    <location>
        <begin position="309"/>
        <end position="319"/>
    </location>
</feature>
<dbReference type="EMBL" id="JASJEU010000022">
    <property type="protein sequence ID" value="MDJ1651354.1"/>
    <property type="molecule type" value="Genomic_DNA"/>
</dbReference>
<feature type="compositionally biased region" description="Low complexity" evidence="1">
    <location>
        <begin position="1"/>
        <end position="19"/>
    </location>
</feature>
<keyword evidence="2" id="KW-1133">Transmembrane helix</keyword>
<reference evidence="3 4" key="1">
    <citation type="submission" date="2023-05" db="EMBL/GenBank/DDBJ databases">
        <title>Gordonibacter KGMB12511T sp. nov., isolated from faeces of healthy Korean.</title>
        <authorList>
            <person name="Kim H.S."/>
            <person name="Kim J.-S."/>
            <person name="Suh M.K."/>
            <person name="Eom M.K."/>
            <person name="Do H.E."/>
            <person name="Lee J.-S."/>
        </authorList>
    </citation>
    <scope>NUCLEOTIDE SEQUENCE [LARGE SCALE GENOMIC DNA]</scope>
    <source>
        <strain evidence="3 4">KGMB12511</strain>
    </source>
</reference>
<proteinExistence type="predicted"/>
<gene>
    <name evidence="3" type="ORF">QNJ86_11125</name>
</gene>
<keyword evidence="2" id="KW-0812">Transmembrane</keyword>